<dbReference type="PROSITE" id="PS50983">
    <property type="entry name" value="FE_B12_PBP"/>
    <property type="match status" value="1"/>
</dbReference>
<dbReference type="InterPro" id="IPR002491">
    <property type="entry name" value="ABC_transptr_periplasmic_BD"/>
</dbReference>
<dbReference type="AlphaFoldDB" id="A0A524RNY5"/>
<evidence type="ECO:0000256" key="1">
    <source>
        <dbReference type="ARBA" id="ARBA00008814"/>
    </source>
</evidence>
<feature type="chain" id="PRO_5021866926" evidence="2">
    <location>
        <begin position="23"/>
        <end position="294"/>
    </location>
</feature>
<feature type="domain" description="Fe/B12 periplasmic-binding" evidence="3">
    <location>
        <begin position="33"/>
        <end position="288"/>
    </location>
</feature>
<comment type="similarity">
    <text evidence="1">Belongs to the bacterial solute-binding protein 8 family.</text>
</comment>
<evidence type="ECO:0000259" key="3">
    <source>
        <dbReference type="PROSITE" id="PS50983"/>
    </source>
</evidence>
<evidence type="ECO:0000313" key="5">
    <source>
        <dbReference type="Proteomes" id="UP000317990"/>
    </source>
</evidence>
<keyword evidence="2" id="KW-0732">Signal</keyword>
<dbReference type="Pfam" id="PF01497">
    <property type="entry name" value="Peripla_BP_2"/>
    <property type="match status" value="1"/>
</dbReference>
<dbReference type="EMBL" id="SRMO01000054">
    <property type="protein sequence ID" value="TGG93064.1"/>
    <property type="molecule type" value="Genomic_DNA"/>
</dbReference>
<organism evidence="4 5">
    <name type="scientific">Aphanocapsa feldmannii 277cV</name>
    <dbReference type="NCBI Taxonomy" id="2507553"/>
    <lineage>
        <taxon>Bacteria</taxon>
        <taxon>Bacillati</taxon>
        <taxon>Cyanobacteriota</taxon>
        <taxon>Cyanophyceae</taxon>
        <taxon>Oscillatoriophycideae</taxon>
        <taxon>Chroococcales</taxon>
        <taxon>Microcystaceae</taxon>
        <taxon>Aphanocapsa</taxon>
    </lineage>
</organism>
<comment type="caution">
    <text evidence="4">The sequence shown here is derived from an EMBL/GenBank/DDBJ whole genome shotgun (WGS) entry which is preliminary data.</text>
</comment>
<sequence length="294" mass="30635">MKRRDLLLAAAASALLPTLSLARTSHPHGHYRRIVVAGGDLTEIIFALGAGDRVIGVDQTSTWPPQVASLPQIGYVRRLSAEGVLSLGPDLLIAAHDAGPAIVFQQLRTAGLEIGRGPAAQTTDGIAAKVVFVGQILGLSREAAALSARLADELAAVQTKVDKLSRRPRVLFILSVQGGIPLVGGQDTSADEMIRLAGGLNVASSLSGYKPMNREAILAARPDVVLMMEDHASRVGGIEAVMARPEISLTPAGRAGRAVTMDGLLLLGHGPRTPQAIAQLARALHPQTAPMVGL</sequence>
<proteinExistence type="inferred from homology"/>
<feature type="signal peptide" evidence="2">
    <location>
        <begin position="1"/>
        <end position="22"/>
    </location>
</feature>
<dbReference type="SUPFAM" id="SSF53807">
    <property type="entry name" value="Helical backbone' metal receptor"/>
    <property type="match status" value="1"/>
</dbReference>
<gene>
    <name evidence="4" type="ORF">ERJ67_04715</name>
</gene>
<reference evidence="4 5" key="1">
    <citation type="journal article" date="2019" name="mSystems">
        <title>Life at home and on the roam: Genomic adaptions reflect the dual lifestyle of an intracellular, facultative symbiont.</title>
        <authorList>
            <person name="Burgsdorf I."/>
        </authorList>
    </citation>
    <scope>NUCLEOTIDE SEQUENCE [LARGE SCALE GENOMIC DNA]</scope>
    <source>
        <strain evidence="4">277cV</strain>
    </source>
</reference>
<dbReference type="PANTHER" id="PTHR30535">
    <property type="entry name" value="VITAMIN B12-BINDING PROTEIN"/>
    <property type="match status" value="1"/>
</dbReference>
<name>A0A524RNY5_9CHRO</name>
<dbReference type="PANTHER" id="PTHR30535:SF4">
    <property type="entry name" value="HEMIN-BINDING PERIPLASMIC PROTEIN HMUT"/>
    <property type="match status" value="1"/>
</dbReference>
<evidence type="ECO:0000256" key="2">
    <source>
        <dbReference type="SAM" id="SignalP"/>
    </source>
</evidence>
<evidence type="ECO:0000313" key="4">
    <source>
        <dbReference type="EMBL" id="TGG93064.1"/>
    </source>
</evidence>
<protein>
    <submittedName>
        <fullName evidence="4">Hemin ABC transporter substrate-binding protein</fullName>
    </submittedName>
</protein>
<dbReference type="Gene3D" id="3.40.50.1980">
    <property type="entry name" value="Nitrogenase molybdenum iron protein domain"/>
    <property type="match status" value="2"/>
</dbReference>
<dbReference type="InterPro" id="IPR050902">
    <property type="entry name" value="ABC_Transporter_SBP"/>
</dbReference>
<accession>A0A524RNY5</accession>
<dbReference type="Proteomes" id="UP000317990">
    <property type="component" value="Unassembled WGS sequence"/>
</dbReference>